<gene>
    <name evidence="8" type="ORF">PICMEDRAFT_14805</name>
</gene>
<dbReference type="GO" id="GO:0006888">
    <property type="term" value="P:endoplasmic reticulum to Golgi vesicle-mediated transport"/>
    <property type="evidence" value="ECO:0007669"/>
    <property type="project" value="UniProtKB-UniRule"/>
</dbReference>
<dbReference type="STRING" id="763406.A0A1E3NTA2"/>
<feature type="transmembrane region" description="Helical" evidence="5">
    <location>
        <begin position="245"/>
        <end position="263"/>
    </location>
</feature>
<dbReference type="Pfam" id="PF07970">
    <property type="entry name" value="COPIIcoated_ERV"/>
    <property type="match status" value="1"/>
</dbReference>
<feature type="domain" description="Endoplasmic reticulum vesicle transporter N-terminal" evidence="7">
    <location>
        <begin position="1"/>
        <end position="58"/>
    </location>
</feature>
<proteinExistence type="inferred from homology"/>
<evidence type="ECO:0000256" key="4">
    <source>
        <dbReference type="ARBA" id="ARBA00023136"/>
    </source>
</evidence>
<keyword evidence="2 5" id="KW-0812">Transmembrane</keyword>
<dbReference type="OrthoDB" id="5541786at2759"/>
<evidence type="ECO:0000313" key="8">
    <source>
        <dbReference type="EMBL" id="ODQ49339.1"/>
    </source>
</evidence>
<dbReference type="InterPro" id="IPR012936">
    <property type="entry name" value="Erv_C"/>
</dbReference>
<dbReference type="GO" id="GO:0030134">
    <property type="term" value="C:COPII-coated ER to Golgi transport vesicle"/>
    <property type="evidence" value="ECO:0007669"/>
    <property type="project" value="EnsemblFungi"/>
</dbReference>
<evidence type="ECO:0000256" key="1">
    <source>
        <dbReference type="ARBA" id="ARBA00004370"/>
    </source>
</evidence>
<evidence type="ECO:0000256" key="3">
    <source>
        <dbReference type="ARBA" id="ARBA00022989"/>
    </source>
</evidence>
<feature type="domain" description="Endoplasmic reticulum vesicle transporter C-terminal" evidence="6">
    <location>
        <begin position="111"/>
        <end position="265"/>
    </location>
</feature>
<dbReference type="GeneID" id="30177229"/>
<accession>A0A1E3NTA2</accession>
<dbReference type="Proteomes" id="UP000094455">
    <property type="component" value="Unassembled WGS sequence"/>
</dbReference>
<dbReference type="GO" id="GO:0061852">
    <property type="term" value="C:retrograde transporter complex, Golgi to ER"/>
    <property type="evidence" value="ECO:0007669"/>
    <property type="project" value="EnsemblFungi"/>
</dbReference>
<dbReference type="GO" id="GO:0005789">
    <property type="term" value="C:endoplasmic reticulum membrane"/>
    <property type="evidence" value="ECO:0007669"/>
    <property type="project" value="UniProtKB-SubCell"/>
</dbReference>
<evidence type="ECO:0000313" key="9">
    <source>
        <dbReference type="Proteomes" id="UP000094455"/>
    </source>
</evidence>
<dbReference type="AlphaFoldDB" id="A0A1E3NTA2"/>
<dbReference type="GO" id="GO:0042802">
    <property type="term" value="F:identical protein binding"/>
    <property type="evidence" value="ECO:0007669"/>
    <property type="project" value="EnsemblFungi"/>
</dbReference>
<reference evidence="8 9" key="1">
    <citation type="journal article" date="2016" name="Proc. Natl. Acad. Sci. U.S.A.">
        <title>Comparative genomics of biotechnologically important yeasts.</title>
        <authorList>
            <person name="Riley R."/>
            <person name="Haridas S."/>
            <person name="Wolfe K.H."/>
            <person name="Lopes M.R."/>
            <person name="Hittinger C.T."/>
            <person name="Goeker M."/>
            <person name="Salamov A.A."/>
            <person name="Wisecaver J.H."/>
            <person name="Long T.M."/>
            <person name="Calvey C.H."/>
            <person name="Aerts A.L."/>
            <person name="Barry K.W."/>
            <person name="Choi C."/>
            <person name="Clum A."/>
            <person name="Coughlan A.Y."/>
            <person name="Deshpande S."/>
            <person name="Douglass A.P."/>
            <person name="Hanson S.J."/>
            <person name="Klenk H.-P."/>
            <person name="LaButti K.M."/>
            <person name="Lapidus A."/>
            <person name="Lindquist E.A."/>
            <person name="Lipzen A.M."/>
            <person name="Meier-Kolthoff J.P."/>
            <person name="Ohm R.A."/>
            <person name="Otillar R.P."/>
            <person name="Pangilinan J.L."/>
            <person name="Peng Y."/>
            <person name="Rokas A."/>
            <person name="Rosa C.A."/>
            <person name="Scheuner C."/>
            <person name="Sibirny A.A."/>
            <person name="Slot J.C."/>
            <person name="Stielow J.B."/>
            <person name="Sun H."/>
            <person name="Kurtzman C.P."/>
            <person name="Blackwell M."/>
            <person name="Grigoriev I.V."/>
            <person name="Jeffries T.W."/>
        </authorList>
    </citation>
    <scope>NUCLEOTIDE SEQUENCE [LARGE SCALE GENOMIC DNA]</scope>
    <source>
        <strain evidence="8 9">NRRL Y-2026</strain>
    </source>
</reference>
<organism evidence="8 9">
    <name type="scientific">Pichia membranifaciens NRRL Y-2026</name>
    <dbReference type="NCBI Taxonomy" id="763406"/>
    <lineage>
        <taxon>Eukaryota</taxon>
        <taxon>Fungi</taxon>
        <taxon>Dikarya</taxon>
        <taxon>Ascomycota</taxon>
        <taxon>Saccharomycotina</taxon>
        <taxon>Pichiomycetes</taxon>
        <taxon>Pichiales</taxon>
        <taxon>Pichiaceae</taxon>
        <taxon>Pichia</taxon>
    </lineage>
</organism>
<dbReference type="PANTHER" id="PTHR10984:SF81">
    <property type="entry name" value="ER-DERIVED VESICLES PROTEIN ERV41"/>
    <property type="match status" value="1"/>
</dbReference>
<dbReference type="EMBL" id="KV454001">
    <property type="protein sequence ID" value="ODQ49339.1"/>
    <property type="molecule type" value="Genomic_DNA"/>
</dbReference>
<dbReference type="PANTHER" id="PTHR10984">
    <property type="entry name" value="ENDOPLASMIC RETICULUM-GOLGI INTERMEDIATE COMPARTMENT PROTEIN"/>
    <property type="match status" value="1"/>
</dbReference>
<keyword evidence="9" id="KW-1185">Reference proteome</keyword>
<dbReference type="RefSeq" id="XP_019020452.1">
    <property type="nucleotide sequence ID" value="XM_019160542.1"/>
</dbReference>
<evidence type="ECO:0000256" key="5">
    <source>
        <dbReference type="RuleBase" id="RU369013"/>
    </source>
</evidence>
<sequence length="305" mass="35198">MVFLIWVQIGGYIDGFIDHQFSVDEVIRSTLNLNVDIMVAMPCKYLDANIRDVTEDRNLAEEILNFEGLFVPNAFWNMGIQKDVHTPDLDIVLSNSLEADYVTKGVRTNLDAPTCRIYGTVPINRVQGDFHITAEGLGYPGMSGITPADSLNFTHFINEFSFGTFYPYIDNALDLTARKTNQKRHTFHYNLKVIPTVYSKLGHQIDTNQYSIRVYETDEKYAPGIFIKYDFDPIKMTVIEKRLSFFQFIIRLVTIIGGLWVIAQWMYRGMEKFILIAFGKEYYRRGEEKKSGLLDAEPEDDFEKI</sequence>
<keyword evidence="5" id="KW-0256">Endoplasmic reticulum</keyword>
<keyword evidence="3 5" id="KW-1133">Transmembrane helix</keyword>
<comment type="function">
    <text evidence="5">Plays a role in transport between endoplasmic reticulum and Golgi.</text>
</comment>
<evidence type="ECO:0000259" key="6">
    <source>
        <dbReference type="Pfam" id="PF07970"/>
    </source>
</evidence>
<name>A0A1E3NTA2_9ASCO</name>
<protein>
    <recommendedName>
        <fullName evidence="5">Endoplasmic reticulum-Golgi intermediate compartment protein</fullName>
    </recommendedName>
</protein>
<evidence type="ECO:0000259" key="7">
    <source>
        <dbReference type="Pfam" id="PF13850"/>
    </source>
</evidence>
<dbReference type="GO" id="GO:0000139">
    <property type="term" value="C:Golgi membrane"/>
    <property type="evidence" value="ECO:0007669"/>
    <property type="project" value="UniProtKB-SubCell"/>
</dbReference>
<keyword evidence="5" id="KW-0333">Golgi apparatus</keyword>
<comment type="similarity">
    <text evidence="5">Belongs to the ERGIC family.</text>
</comment>
<dbReference type="GO" id="GO:0033116">
    <property type="term" value="C:endoplasmic reticulum-Golgi intermediate compartment membrane"/>
    <property type="evidence" value="ECO:0007669"/>
    <property type="project" value="UniProtKB-SubCell"/>
</dbReference>
<dbReference type="Pfam" id="PF13850">
    <property type="entry name" value="ERGIC_N"/>
    <property type="match status" value="1"/>
</dbReference>
<keyword evidence="5" id="KW-0813">Transport</keyword>
<keyword evidence="4 5" id="KW-0472">Membrane</keyword>
<evidence type="ECO:0000256" key="2">
    <source>
        <dbReference type="ARBA" id="ARBA00022692"/>
    </source>
</evidence>
<dbReference type="InterPro" id="IPR039542">
    <property type="entry name" value="Erv_N"/>
</dbReference>
<comment type="caution">
    <text evidence="5">Lacks conserved residue(s) required for the propagation of feature annotation.</text>
</comment>
<dbReference type="GO" id="GO:0006890">
    <property type="term" value="P:retrograde vesicle-mediated transport, Golgi to endoplasmic reticulum"/>
    <property type="evidence" value="ECO:0007669"/>
    <property type="project" value="EnsemblFungi"/>
</dbReference>
<keyword evidence="5" id="KW-0931">ER-Golgi transport</keyword>
<comment type="subcellular location">
    <subcellularLocation>
        <location evidence="5">Endoplasmic reticulum membrane</location>
        <topology evidence="5">Multi-pass membrane protein</topology>
    </subcellularLocation>
    <subcellularLocation>
        <location evidence="5">Endoplasmic reticulum-Golgi intermediate compartment membrane</location>
        <topology evidence="5">Multi-pass membrane protein</topology>
    </subcellularLocation>
    <subcellularLocation>
        <location evidence="5">Golgi apparatus membrane</location>
        <topology evidence="5">Multi-pass membrane protein</topology>
    </subcellularLocation>
    <subcellularLocation>
        <location evidence="1">Membrane</location>
    </subcellularLocation>
</comment>
<dbReference type="InterPro" id="IPR045888">
    <property type="entry name" value="Erv"/>
</dbReference>